<organism evidence="3 4">
    <name type="scientific">Myxacorys almedinensis A</name>
    <dbReference type="NCBI Taxonomy" id="2690445"/>
    <lineage>
        <taxon>Bacteria</taxon>
        <taxon>Bacillati</taxon>
        <taxon>Cyanobacteriota</taxon>
        <taxon>Cyanophyceae</taxon>
        <taxon>Leptolyngbyales</taxon>
        <taxon>Leptolyngbyaceae</taxon>
        <taxon>Myxacorys</taxon>
        <taxon>Myxacorys almedinensis</taxon>
    </lineage>
</organism>
<keyword evidence="4" id="KW-1185">Reference proteome</keyword>
<proteinExistence type="predicted"/>
<dbReference type="Pfam" id="PF05193">
    <property type="entry name" value="Peptidase_M16_C"/>
    <property type="match status" value="1"/>
</dbReference>
<dbReference type="EMBL" id="WVIE01000007">
    <property type="protein sequence ID" value="NDJ17163.1"/>
    <property type="molecule type" value="Genomic_DNA"/>
</dbReference>
<evidence type="ECO:0000313" key="4">
    <source>
        <dbReference type="Proteomes" id="UP000646053"/>
    </source>
</evidence>
<evidence type="ECO:0000259" key="1">
    <source>
        <dbReference type="Pfam" id="PF00675"/>
    </source>
</evidence>
<dbReference type="Proteomes" id="UP000646053">
    <property type="component" value="Unassembled WGS sequence"/>
</dbReference>
<gene>
    <name evidence="3" type="ORF">GS601_07650</name>
</gene>
<comment type="caution">
    <text evidence="3">The sequence shown here is derived from an EMBL/GenBank/DDBJ whole genome shotgun (WGS) entry which is preliminary data.</text>
</comment>
<dbReference type="PANTHER" id="PTHR11851">
    <property type="entry name" value="METALLOPROTEASE"/>
    <property type="match status" value="1"/>
</dbReference>
<dbReference type="InterPro" id="IPR050361">
    <property type="entry name" value="MPP/UQCRC_Complex"/>
</dbReference>
<dbReference type="Pfam" id="PF00675">
    <property type="entry name" value="Peptidase_M16"/>
    <property type="match status" value="1"/>
</dbReference>
<sequence length="491" mass="54232">MKPKSFFLVPVFLTSLLIFLTLGQPSRAETAKHYTELKFPPPPEVTVPDYSQFQLKNGMTVYLMEDHELPLVSGTALIRTGDRFEPANKTGLALLTGAVMRSGGTKTHTPEQLNEILEQSAASVETGISTTSGSAGFNALSEDLPQVFDLFAEVLQQPAFADDKLAIEKVQVQGGISRRNDDPNGIASREFEKLLYGNASPYARTIEYATLDNISRTDLAAFYQQYFYPKNILLGIVGDFDSKQMRSQIEAKFATWNPSGQPTLPSLPKVSQAQSGGIYFVEQPQLNQSYIQMGHLGGQLNSPDYAALSVMEDVLSGFGRRLFNEVRSRQGLAYSVYASWAASYDYPGVFLASGETRSDATVPFITAVLKEIEQIRTQPISEAELGFAKDTSLNSFIFNFRDPSQTLSRLLRYEYFGYPKDFIFSYQKAVENVTIADVQRAAQKHLQPDKIVTLVVGSQKAIQPPLSSLGQPVTALDITIPEPKKRVGQTP</sequence>
<dbReference type="GO" id="GO:0046872">
    <property type="term" value="F:metal ion binding"/>
    <property type="evidence" value="ECO:0007669"/>
    <property type="project" value="InterPro"/>
</dbReference>
<dbReference type="AlphaFoldDB" id="A0A8J8CHX6"/>
<dbReference type="InterPro" id="IPR011765">
    <property type="entry name" value="Pept_M16_N"/>
</dbReference>
<dbReference type="InterPro" id="IPR011249">
    <property type="entry name" value="Metalloenz_LuxS/M16"/>
</dbReference>
<evidence type="ECO:0000313" key="3">
    <source>
        <dbReference type="EMBL" id="NDJ17163.1"/>
    </source>
</evidence>
<dbReference type="InterPro" id="IPR007863">
    <property type="entry name" value="Peptidase_M16_C"/>
</dbReference>
<dbReference type="Gene3D" id="3.30.830.10">
    <property type="entry name" value="Metalloenzyme, LuxS/M16 peptidase-like"/>
    <property type="match status" value="2"/>
</dbReference>
<dbReference type="SUPFAM" id="SSF63411">
    <property type="entry name" value="LuxS/MPP-like metallohydrolase"/>
    <property type="match status" value="2"/>
</dbReference>
<protein>
    <submittedName>
        <fullName evidence="3">Insulinase family protein</fullName>
    </submittedName>
</protein>
<dbReference type="RefSeq" id="WP_162422678.1">
    <property type="nucleotide sequence ID" value="NZ_WVIE01000007.1"/>
</dbReference>
<feature type="domain" description="Peptidase M16 C-terminal" evidence="2">
    <location>
        <begin position="213"/>
        <end position="390"/>
    </location>
</feature>
<accession>A0A8J8CHX6</accession>
<feature type="domain" description="Peptidase M16 N-terminal" evidence="1">
    <location>
        <begin position="77"/>
        <end position="183"/>
    </location>
</feature>
<evidence type="ECO:0000259" key="2">
    <source>
        <dbReference type="Pfam" id="PF05193"/>
    </source>
</evidence>
<reference evidence="3" key="1">
    <citation type="submission" date="2019-12" db="EMBL/GenBank/DDBJ databases">
        <title>High-Quality draft genome sequences of three cyanobacteria isolated from the limestone walls of the Old Cathedral of Coimbra.</title>
        <authorList>
            <person name="Tiago I."/>
            <person name="Soares F."/>
            <person name="Portugal A."/>
        </authorList>
    </citation>
    <scope>NUCLEOTIDE SEQUENCE</scope>
    <source>
        <strain evidence="3">A</strain>
    </source>
</reference>
<dbReference type="PANTHER" id="PTHR11851:SF225">
    <property type="entry name" value="NON-PEPTIDASE HOMOLOG YMXG"/>
    <property type="match status" value="1"/>
</dbReference>
<name>A0A8J8CHX6_9CYAN</name>